<keyword evidence="3" id="KW-1185">Reference proteome</keyword>
<evidence type="ECO:0000313" key="3">
    <source>
        <dbReference type="Proteomes" id="UP000018208"/>
    </source>
</evidence>
<sequence length="347" mass="39921">MNDSPSLYLGSMNCYLMIDNHQIKIPSFIYVQNGQRLSQRNTSECKYQMYTHFANSHVVPVISQIFSHKQFQISTLGYSNLFFNKQDILPALTTFFETLSLEFNFTRLVINAPILSISQLTSIQISLKFTQIDYVIHQFDCGQQDVHFIDFNIYNSQMALHSSNITIYSQLLCLLKQLQQIERVSNGSIFQLICYNYDQILNGSLHVSQICRDLGVNEDFLLKISAQLNINIQNGLYMFDKALYSEFTNFMQTVIKIQNTGTTPKLCGELACCSVYNAYPKCASFSPIDIKDKSLFIVECNGQLRFKNIMLKLNSKQKFEQITYGIYQGQNEILIQQNGQIIEVEVD</sequence>
<evidence type="ECO:0000313" key="1">
    <source>
        <dbReference type="EMBL" id="EST43887.1"/>
    </source>
</evidence>
<gene>
    <name evidence="1" type="ORF">SS50377_16187</name>
    <name evidence="2" type="ORF">SS50377_21105</name>
</gene>
<proteinExistence type="predicted"/>
<dbReference type="VEuPathDB" id="GiardiaDB:SS50377_21105"/>
<dbReference type="EMBL" id="AUWU02000001">
    <property type="protein sequence ID" value="KAH0577751.1"/>
    <property type="molecule type" value="Genomic_DNA"/>
</dbReference>
<name>V6LH73_9EUKA</name>
<evidence type="ECO:0000313" key="2">
    <source>
        <dbReference type="EMBL" id="KAH0577751.1"/>
    </source>
</evidence>
<dbReference type="Proteomes" id="UP000018208">
    <property type="component" value="Unassembled WGS sequence"/>
</dbReference>
<accession>V6LH73</accession>
<reference evidence="1 2" key="1">
    <citation type="journal article" date="2014" name="PLoS Genet.">
        <title>The Genome of Spironucleus salmonicida Highlights a Fish Pathogen Adapted to Fluctuating Environments.</title>
        <authorList>
            <person name="Xu F."/>
            <person name="Jerlstrom-Hultqvist J."/>
            <person name="Einarsson E."/>
            <person name="Astvaldsson A."/>
            <person name="Svard S.G."/>
            <person name="Andersson J.O."/>
        </authorList>
    </citation>
    <scope>NUCLEOTIDE SEQUENCE</scope>
    <source>
        <strain evidence="2">ATCC 50377</strain>
    </source>
</reference>
<organism evidence="1">
    <name type="scientific">Spironucleus salmonicida</name>
    <dbReference type="NCBI Taxonomy" id="348837"/>
    <lineage>
        <taxon>Eukaryota</taxon>
        <taxon>Metamonada</taxon>
        <taxon>Diplomonadida</taxon>
        <taxon>Hexamitidae</taxon>
        <taxon>Hexamitinae</taxon>
        <taxon>Spironucleus</taxon>
    </lineage>
</organism>
<dbReference type="EMBL" id="KI546130">
    <property type="protein sequence ID" value="EST43887.1"/>
    <property type="molecule type" value="Genomic_DNA"/>
</dbReference>
<reference evidence="2" key="2">
    <citation type="submission" date="2020-12" db="EMBL/GenBank/DDBJ databases">
        <title>New Spironucleus salmonicida genome in near-complete chromosomes.</title>
        <authorList>
            <person name="Xu F."/>
            <person name="Kurt Z."/>
            <person name="Jimenez-Gonzalez A."/>
            <person name="Astvaldsson A."/>
            <person name="Andersson J.O."/>
            <person name="Svard S.G."/>
        </authorList>
    </citation>
    <scope>NUCLEOTIDE SEQUENCE</scope>
    <source>
        <strain evidence="2">ATCC 50377</strain>
    </source>
</reference>
<dbReference type="AlphaFoldDB" id="V6LH73"/>
<protein>
    <submittedName>
        <fullName evidence="1">Uncharacterized protein</fullName>
    </submittedName>
</protein>